<dbReference type="Proteomes" id="UP000177871">
    <property type="component" value="Unassembled WGS sequence"/>
</dbReference>
<evidence type="ECO:0000313" key="1">
    <source>
        <dbReference type="EMBL" id="OGG18462.1"/>
    </source>
</evidence>
<evidence type="ECO:0008006" key="3">
    <source>
        <dbReference type="Google" id="ProtNLM"/>
    </source>
</evidence>
<proteinExistence type="predicted"/>
<sequence>MQKSKFKYSEPIDQYERDLEDALNAGMYVSISDLEETKRFFKEAAKNYRQFQISKPVTTRVNGGDLAKLKARAQKVGMPYQTLLSSLIHNFVEGKIKFTV</sequence>
<organism evidence="1 2">
    <name type="scientific">Candidatus Gottesmanbacteria bacterium RIFCSPHIGHO2_01_FULL_47_48</name>
    <dbReference type="NCBI Taxonomy" id="1798381"/>
    <lineage>
        <taxon>Bacteria</taxon>
        <taxon>Candidatus Gottesmaniibacteriota</taxon>
    </lineage>
</organism>
<comment type="caution">
    <text evidence="1">The sequence shown here is derived from an EMBL/GenBank/DDBJ whole genome shotgun (WGS) entry which is preliminary data.</text>
</comment>
<name>A0A1F6A1W5_9BACT</name>
<gene>
    <name evidence="1" type="ORF">A2721_01595</name>
</gene>
<protein>
    <recommendedName>
        <fullName evidence="3">Antitoxin</fullName>
    </recommendedName>
</protein>
<accession>A0A1F6A1W5</accession>
<dbReference type="STRING" id="1798381.A2721_01595"/>
<evidence type="ECO:0000313" key="2">
    <source>
        <dbReference type="Proteomes" id="UP000177871"/>
    </source>
</evidence>
<reference evidence="1 2" key="1">
    <citation type="journal article" date="2016" name="Nat. Commun.">
        <title>Thousands of microbial genomes shed light on interconnected biogeochemical processes in an aquifer system.</title>
        <authorList>
            <person name="Anantharaman K."/>
            <person name="Brown C.T."/>
            <person name="Hug L.A."/>
            <person name="Sharon I."/>
            <person name="Castelle C.J."/>
            <person name="Probst A.J."/>
            <person name="Thomas B.C."/>
            <person name="Singh A."/>
            <person name="Wilkins M.J."/>
            <person name="Karaoz U."/>
            <person name="Brodie E.L."/>
            <person name="Williams K.H."/>
            <person name="Hubbard S.S."/>
            <person name="Banfield J.F."/>
        </authorList>
    </citation>
    <scope>NUCLEOTIDE SEQUENCE [LARGE SCALE GENOMIC DNA]</scope>
</reference>
<dbReference type="AlphaFoldDB" id="A0A1F6A1W5"/>
<dbReference type="EMBL" id="MFJK01000014">
    <property type="protein sequence ID" value="OGG18462.1"/>
    <property type="molecule type" value="Genomic_DNA"/>
</dbReference>